<reference evidence="1" key="1">
    <citation type="submission" date="2018-02" db="EMBL/GenBank/DDBJ databases">
        <authorList>
            <person name="Kim S.-K."/>
            <person name="Jung H.-I."/>
            <person name="Lee S.-W."/>
        </authorList>
    </citation>
    <scope>NUCLEOTIDE SEQUENCE</scope>
    <source>
        <strain evidence="1">SK3146</strain>
    </source>
</reference>
<name>A0ABY4RL48_9BACL</name>
<dbReference type="Gene3D" id="3.30.1240.10">
    <property type="match status" value="1"/>
</dbReference>
<proteinExistence type="predicted"/>
<dbReference type="PANTHER" id="PTHR10000:SF8">
    <property type="entry name" value="HAD SUPERFAMILY HYDROLASE-LIKE, TYPE 3"/>
    <property type="match status" value="1"/>
</dbReference>
<evidence type="ECO:0000313" key="1">
    <source>
        <dbReference type="EMBL" id="UQZ83151.1"/>
    </source>
</evidence>
<keyword evidence="1" id="KW-0378">Hydrolase</keyword>
<dbReference type="EMBL" id="CP027059">
    <property type="protein sequence ID" value="UQZ83151.1"/>
    <property type="molecule type" value="Genomic_DNA"/>
</dbReference>
<dbReference type="InterPro" id="IPR006379">
    <property type="entry name" value="HAD-SF_hydro_IIB"/>
</dbReference>
<organism evidence="1 2">
    <name type="scientific">Paenibacillus konkukensis</name>
    <dbReference type="NCBI Taxonomy" id="2020716"/>
    <lineage>
        <taxon>Bacteria</taxon>
        <taxon>Bacillati</taxon>
        <taxon>Bacillota</taxon>
        <taxon>Bacilli</taxon>
        <taxon>Bacillales</taxon>
        <taxon>Paenibacillaceae</taxon>
        <taxon>Paenibacillus</taxon>
    </lineage>
</organism>
<dbReference type="SUPFAM" id="SSF56784">
    <property type="entry name" value="HAD-like"/>
    <property type="match status" value="1"/>
</dbReference>
<protein>
    <submittedName>
        <fullName evidence="1">HMP-PP phosphatase</fullName>
        <ecNumber evidence="1">3.6.1.-</ecNumber>
    </submittedName>
</protein>
<dbReference type="SFLD" id="SFLDG01140">
    <property type="entry name" value="C2.B:_Phosphomannomutase_and_P"/>
    <property type="match status" value="1"/>
</dbReference>
<dbReference type="PANTHER" id="PTHR10000">
    <property type="entry name" value="PHOSPHOSERINE PHOSPHATASE"/>
    <property type="match status" value="1"/>
</dbReference>
<dbReference type="InterPro" id="IPR036412">
    <property type="entry name" value="HAD-like_sf"/>
</dbReference>
<dbReference type="RefSeq" id="WP_249865212.1">
    <property type="nucleotide sequence ID" value="NZ_CP027059.1"/>
</dbReference>
<dbReference type="Proteomes" id="UP001057134">
    <property type="component" value="Chromosome"/>
</dbReference>
<dbReference type="NCBIfam" id="TIGR01484">
    <property type="entry name" value="HAD-SF-IIB"/>
    <property type="match status" value="1"/>
</dbReference>
<sequence>MIKLIVSDLDGTLLQKGHHIHDRDRQAINEALGRGLDVCFASGRMYPEIRHVMNELGLQVHAVSQNGAYVHTSEGERIVANTFDTGLIRELAIAAEGWPLVTVMCAPEHYVLTELNESNAHIQANLLAPLHVMPHAVEALGGELLCGKITYLGDIARLRVLQKQLLDVYGERIDAYIADVDCLDVMPRHVSKGTGLQALLSYLNLSPEEMLCIGDSFNDVAMFAETPHSFAIAASHPDLKARASHEAQGVADAIAWALQANAERLSRKDGGA</sequence>
<keyword evidence="2" id="KW-1185">Reference proteome</keyword>
<dbReference type="Pfam" id="PF08282">
    <property type="entry name" value="Hydrolase_3"/>
    <property type="match status" value="1"/>
</dbReference>
<reference evidence="1" key="2">
    <citation type="journal article" date="2021" name="J Anim Sci Technol">
        <title>Complete genome sequence of Paenibacillus konkukensis sp. nov. SK3146 as a potential probiotic strain.</title>
        <authorList>
            <person name="Jung H.I."/>
            <person name="Park S."/>
            <person name="Niu K.M."/>
            <person name="Lee S.W."/>
            <person name="Kothari D."/>
            <person name="Yi K.J."/>
            <person name="Kim S.K."/>
        </authorList>
    </citation>
    <scope>NUCLEOTIDE SEQUENCE</scope>
    <source>
        <strain evidence="1">SK3146</strain>
    </source>
</reference>
<dbReference type="GO" id="GO:0016787">
    <property type="term" value="F:hydrolase activity"/>
    <property type="evidence" value="ECO:0007669"/>
    <property type="project" value="UniProtKB-KW"/>
</dbReference>
<evidence type="ECO:0000313" key="2">
    <source>
        <dbReference type="Proteomes" id="UP001057134"/>
    </source>
</evidence>
<accession>A0ABY4RL48</accession>
<dbReference type="Gene3D" id="3.40.50.1000">
    <property type="entry name" value="HAD superfamily/HAD-like"/>
    <property type="match status" value="1"/>
</dbReference>
<dbReference type="SFLD" id="SFLDS00003">
    <property type="entry name" value="Haloacid_Dehalogenase"/>
    <property type="match status" value="1"/>
</dbReference>
<dbReference type="EC" id="3.6.1.-" evidence="1"/>
<gene>
    <name evidence="1" type="primary">cof</name>
    <name evidence="1" type="ORF">SK3146_02312</name>
</gene>
<dbReference type="InterPro" id="IPR023214">
    <property type="entry name" value="HAD_sf"/>
</dbReference>